<evidence type="ECO:0000259" key="2">
    <source>
        <dbReference type="Pfam" id="PF22772"/>
    </source>
</evidence>
<comment type="caution">
    <text evidence="3">The sequence shown here is derived from an EMBL/GenBank/DDBJ whole genome shotgun (WGS) entry which is preliminary data.</text>
</comment>
<reference evidence="3" key="1">
    <citation type="submission" date="2020-08" db="EMBL/GenBank/DDBJ databases">
        <authorList>
            <person name="Hu Y."/>
            <person name="Nguyen S.V."/>
            <person name="Li F."/>
            <person name="Fanning S."/>
        </authorList>
    </citation>
    <scope>NUCLEOTIDE SEQUENCE</scope>
    <source>
        <strain evidence="3">SYSU D8009</strain>
    </source>
</reference>
<dbReference type="RefSeq" id="WP_186771731.1">
    <property type="nucleotide sequence ID" value="NZ_JACOMF010000020.1"/>
</dbReference>
<feature type="domain" description="WsaF C-terminal" evidence="2">
    <location>
        <begin position="248"/>
        <end position="385"/>
    </location>
</feature>
<accession>A0A9X0QZM1</accession>
<evidence type="ECO:0000259" key="1">
    <source>
        <dbReference type="Pfam" id="PF21374"/>
    </source>
</evidence>
<dbReference type="InterPro" id="IPR055050">
    <property type="entry name" value="WsaF_C"/>
</dbReference>
<sequence>MPAKALAHLRLLRNDPEQFGRNLLQFTNPALYEARLIDLLEQPPLHVAVAPGLLPSLNVIQPVVSPEAMTGGPNTIVLFAALVAECGVPVRITTTRRGHRHDPVWFNGHVARLLGRPAPSGLQVVAAAEAEAATVGAQDLWLATHWTTAQGLAPVLPRMTRDWFLYLVQDFEPGFYAWSSNYALALETYGMPHRAAINEGFLAEYLRTQGPGLYADPDFVDARCQVFEPAVDRRIFHPPAAPRAGGARRLLFYARPTITNMRNLLGLGVQALRQAIGDGVFEGEWEFHAIGSRGSLPPLSLGGGRMLHPAPWAGYDGYAETLRQADILLCPMLSPHTSYPVLEMAACGGVAVTNTFGPKTAAALAALSPDIIGVAPTPRGFAEGLRAAVARAGQPRQDRLTLPADWDAVLRPVAQWAAAAVRETG</sequence>
<dbReference type="InterPro" id="IPR048510">
    <property type="entry name" value="WsaF_N"/>
</dbReference>
<dbReference type="Proteomes" id="UP000600101">
    <property type="component" value="Unassembled WGS sequence"/>
</dbReference>
<protein>
    <recommendedName>
        <fullName evidence="5">Glycosyltransferase</fullName>
    </recommendedName>
</protein>
<evidence type="ECO:0000313" key="3">
    <source>
        <dbReference type="EMBL" id="MBC4016964.1"/>
    </source>
</evidence>
<evidence type="ECO:0000313" key="4">
    <source>
        <dbReference type="Proteomes" id="UP000600101"/>
    </source>
</evidence>
<name>A0A9X0QZM1_9PROT</name>
<dbReference type="Pfam" id="PF22772">
    <property type="entry name" value="WsaF_C"/>
    <property type="match status" value="1"/>
</dbReference>
<dbReference type="GO" id="GO:0030247">
    <property type="term" value="F:polysaccharide binding"/>
    <property type="evidence" value="ECO:0007669"/>
    <property type="project" value="InterPro"/>
</dbReference>
<feature type="domain" description="WsaF N-terminal" evidence="1">
    <location>
        <begin position="57"/>
        <end position="194"/>
    </location>
</feature>
<organism evidence="3 4">
    <name type="scientific">Siccirubricoccus deserti</name>
    <dbReference type="NCBI Taxonomy" id="2013562"/>
    <lineage>
        <taxon>Bacteria</taxon>
        <taxon>Pseudomonadati</taxon>
        <taxon>Pseudomonadota</taxon>
        <taxon>Alphaproteobacteria</taxon>
        <taxon>Acetobacterales</taxon>
        <taxon>Roseomonadaceae</taxon>
        <taxon>Siccirubricoccus</taxon>
    </lineage>
</organism>
<dbReference type="Gene3D" id="3.40.50.11090">
    <property type="match status" value="1"/>
</dbReference>
<dbReference type="Gene3D" id="3.40.50.2000">
    <property type="entry name" value="Glycogen Phosphorylase B"/>
    <property type="match status" value="1"/>
</dbReference>
<dbReference type="Pfam" id="PF21374">
    <property type="entry name" value="WsaF_N"/>
    <property type="match status" value="1"/>
</dbReference>
<dbReference type="SUPFAM" id="SSF53756">
    <property type="entry name" value="UDP-Glycosyltransferase/glycogen phosphorylase"/>
    <property type="match status" value="1"/>
</dbReference>
<proteinExistence type="predicted"/>
<evidence type="ECO:0008006" key="5">
    <source>
        <dbReference type="Google" id="ProtNLM"/>
    </source>
</evidence>
<dbReference type="EMBL" id="JACOMF010000020">
    <property type="protein sequence ID" value="MBC4016964.1"/>
    <property type="molecule type" value="Genomic_DNA"/>
</dbReference>
<dbReference type="AlphaFoldDB" id="A0A9X0QZM1"/>
<keyword evidence="4" id="KW-1185">Reference proteome</keyword>
<gene>
    <name evidence="3" type="ORF">H7965_16720</name>
</gene>